<evidence type="ECO:0000313" key="1">
    <source>
        <dbReference type="EMBL" id="THU82902.1"/>
    </source>
</evidence>
<evidence type="ECO:0000313" key="2">
    <source>
        <dbReference type="Proteomes" id="UP000297245"/>
    </source>
</evidence>
<name>A0A4S8L330_DENBC</name>
<dbReference type="OrthoDB" id="3184970at2759"/>
<reference evidence="1 2" key="1">
    <citation type="journal article" date="2019" name="Nat. Ecol. Evol.">
        <title>Megaphylogeny resolves global patterns of mushroom evolution.</title>
        <authorList>
            <person name="Varga T."/>
            <person name="Krizsan K."/>
            <person name="Foldi C."/>
            <person name="Dima B."/>
            <person name="Sanchez-Garcia M."/>
            <person name="Sanchez-Ramirez S."/>
            <person name="Szollosi G.J."/>
            <person name="Szarkandi J.G."/>
            <person name="Papp V."/>
            <person name="Albert L."/>
            <person name="Andreopoulos W."/>
            <person name="Angelini C."/>
            <person name="Antonin V."/>
            <person name="Barry K.W."/>
            <person name="Bougher N.L."/>
            <person name="Buchanan P."/>
            <person name="Buyck B."/>
            <person name="Bense V."/>
            <person name="Catcheside P."/>
            <person name="Chovatia M."/>
            <person name="Cooper J."/>
            <person name="Damon W."/>
            <person name="Desjardin D."/>
            <person name="Finy P."/>
            <person name="Geml J."/>
            <person name="Haridas S."/>
            <person name="Hughes K."/>
            <person name="Justo A."/>
            <person name="Karasinski D."/>
            <person name="Kautmanova I."/>
            <person name="Kiss B."/>
            <person name="Kocsube S."/>
            <person name="Kotiranta H."/>
            <person name="LaButti K.M."/>
            <person name="Lechner B.E."/>
            <person name="Liimatainen K."/>
            <person name="Lipzen A."/>
            <person name="Lukacs Z."/>
            <person name="Mihaltcheva S."/>
            <person name="Morgado L.N."/>
            <person name="Niskanen T."/>
            <person name="Noordeloos M.E."/>
            <person name="Ohm R.A."/>
            <person name="Ortiz-Santana B."/>
            <person name="Ovrebo C."/>
            <person name="Racz N."/>
            <person name="Riley R."/>
            <person name="Savchenko A."/>
            <person name="Shiryaev A."/>
            <person name="Soop K."/>
            <person name="Spirin V."/>
            <person name="Szebenyi C."/>
            <person name="Tomsovsky M."/>
            <person name="Tulloss R.E."/>
            <person name="Uehling J."/>
            <person name="Grigoriev I.V."/>
            <person name="Vagvolgyi C."/>
            <person name="Papp T."/>
            <person name="Martin F.M."/>
            <person name="Miettinen O."/>
            <person name="Hibbett D.S."/>
            <person name="Nagy L.G."/>
        </authorList>
    </citation>
    <scope>NUCLEOTIDE SEQUENCE [LARGE SCALE GENOMIC DNA]</scope>
    <source>
        <strain evidence="1 2">CBS 962.96</strain>
    </source>
</reference>
<sequence length="72" mass="8394">MLPLISENTYLPTPLKFFYFELINKSAEATLEFPPYPIFQRVPPEVFSAWVRPDLTFLLLFPYSMTGLLFSS</sequence>
<keyword evidence="2" id="KW-1185">Reference proteome</keyword>
<proteinExistence type="predicted"/>
<gene>
    <name evidence="1" type="ORF">K435DRAFT_438681</name>
</gene>
<dbReference type="AlphaFoldDB" id="A0A4S8L330"/>
<accession>A0A4S8L330</accession>
<organism evidence="1 2">
    <name type="scientific">Dendrothele bispora (strain CBS 962.96)</name>
    <dbReference type="NCBI Taxonomy" id="1314807"/>
    <lineage>
        <taxon>Eukaryota</taxon>
        <taxon>Fungi</taxon>
        <taxon>Dikarya</taxon>
        <taxon>Basidiomycota</taxon>
        <taxon>Agaricomycotina</taxon>
        <taxon>Agaricomycetes</taxon>
        <taxon>Agaricomycetidae</taxon>
        <taxon>Agaricales</taxon>
        <taxon>Agaricales incertae sedis</taxon>
        <taxon>Dendrothele</taxon>
    </lineage>
</organism>
<protein>
    <submittedName>
        <fullName evidence="1">Uncharacterized protein</fullName>
    </submittedName>
</protein>
<dbReference type="Proteomes" id="UP000297245">
    <property type="component" value="Unassembled WGS sequence"/>
</dbReference>
<dbReference type="EMBL" id="ML179700">
    <property type="protein sequence ID" value="THU82902.1"/>
    <property type="molecule type" value="Genomic_DNA"/>
</dbReference>